<evidence type="ECO:0000313" key="2">
    <source>
        <dbReference type="RefSeq" id="XP_005093135.1"/>
    </source>
</evidence>
<dbReference type="PANTHER" id="PTHR47027">
    <property type="entry name" value="REVERSE TRANSCRIPTASE DOMAIN-CONTAINING PROTEIN"/>
    <property type="match status" value="1"/>
</dbReference>
<keyword evidence="1" id="KW-1185">Reference proteome</keyword>
<reference evidence="2" key="1">
    <citation type="submission" date="2025-08" db="UniProtKB">
        <authorList>
            <consortium name="RefSeq"/>
        </authorList>
    </citation>
    <scope>IDENTIFICATION</scope>
</reference>
<sequence length="124" mass="14328">METTKLTTDEKLQGNQARFRKHRSCVDQIASLCINIEQLLEFEWNSPLVANFIYYEKAFDSVDRETLWKHMRHHGIPDKIVKLVNATYEGTNCQGFHEGQLSEPFQMSCFKTGDAVLDKEDNAS</sequence>
<name>A0ABM0JGF1_APLCA</name>
<dbReference type="RefSeq" id="XP_005093135.1">
    <property type="nucleotide sequence ID" value="XM_005093078.1"/>
</dbReference>
<protein>
    <submittedName>
        <fullName evidence="2">Uncharacterized protein LOC101857933</fullName>
    </submittedName>
</protein>
<organism evidence="1 2">
    <name type="scientific">Aplysia californica</name>
    <name type="common">California sea hare</name>
    <dbReference type="NCBI Taxonomy" id="6500"/>
    <lineage>
        <taxon>Eukaryota</taxon>
        <taxon>Metazoa</taxon>
        <taxon>Spiralia</taxon>
        <taxon>Lophotrochozoa</taxon>
        <taxon>Mollusca</taxon>
        <taxon>Gastropoda</taxon>
        <taxon>Heterobranchia</taxon>
        <taxon>Euthyneura</taxon>
        <taxon>Tectipleura</taxon>
        <taxon>Aplysiida</taxon>
        <taxon>Aplysioidea</taxon>
        <taxon>Aplysiidae</taxon>
        <taxon>Aplysia</taxon>
    </lineage>
</organism>
<dbReference type="PANTHER" id="PTHR47027:SF25">
    <property type="entry name" value="REVERSE TRANSCRIPTASE DOMAIN-CONTAINING PROTEIN"/>
    <property type="match status" value="1"/>
</dbReference>
<evidence type="ECO:0000313" key="1">
    <source>
        <dbReference type="Proteomes" id="UP000694888"/>
    </source>
</evidence>
<gene>
    <name evidence="2" type="primary">LOC101857933</name>
</gene>
<dbReference type="GeneID" id="101857933"/>
<accession>A0ABM0JGF1</accession>
<dbReference type="Proteomes" id="UP000694888">
    <property type="component" value="Unplaced"/>
</dbReference>
<proteinExistence type="predicted"/>